<name>A0A9P9JBZ3_9HYPO</name>
<evidence type="ECO:0000256" key="1">
    <source>
        <dbReference type="SAM" id="SignalP"/>
    </source>
</evidence>
<dbReference type="OrthoDB" id="408631at2759"/>
<proteinExistence type="predicted"/>
<feature type="signal peptide" evidence="1">
    <location>
        <begin position="1"/>
        <end position="20"/>
    </location>
</feature>
<dbReference type="InterPro" id="IPR019819">
    <property type="entry name" value="Carboxylesterase_B_CS"/>
</dbReference>
<dbReference type="Gene3D" id="3.40.50.1820">
    <property type="entry name" value="alpha/beta hydrolase"/>
    <property type="match status" value="1"/>
</dbReference>
<keyword evidence="4" id="KW-1185">Reference proteome</keyword>
<dbReference type="Proteomes" id="UP000717696">
    <property type="component" value="Unassembled WGS sequence"/>
</dbReference>
<organism evidence="3 4">
    <name type="scientific">Dactylonectria estremocensis</name>
    <dbReference type="NCBI Taxonomy" id="1079267"/>
    <lineage>
        <taxon>Eukaryota</taxon>
        <taxon>Fungi</taxon>
        <taxon>Dikarya</taxon>
        <taxon>Ascomycota</taxon>
        <taxon>Pezizomycotina</taxon>
        <taxon>Sordariomycetes</taxon>
        <taxon>Hypocreomycetidae</taxon>
        <taxon>Hypocreales</taxon>
        <taxon>Nectriaceae</taxon>
        <taxon>Dactylonectria</taxon>
    </lineage>
</organism>
<keyword evidence="3" id="KW-0378">Hydrolase</keyword>
<dbReference type="SUPFAM" id="SSF53474">
    <property type="entry name" value="alpha/beta-Hydrolases"/>
    <property type="match status" value="1"/>
</dbReference>
<gene>
    <name evidence="3" type="ORF">B0J13DRAFT_492969</name>
</gene>
<dbReference type="Pfam" id="PF00135">
    <property type="entry name" value="COesterase"/>
    <property type="match status" value="1"/>
</dbReference>
<evidence type="ECO:0000313" key="4">
    <source>
        <dbReference type="Proteomes" id="UP000717696"/>
    </source>
</evidence>
<accession>A0A9P9JBZ3</accession>
<keyword evidence="1" id="KW-0732">Signal</keyword>
<dbReference type="InterPro" id="IPR050309">
    <property type="entry name" value="Type-B_Carboxylest/Lipase"/>
</dbReference>
<comment type="caution">
    <text evidence="3">The sequence shown here is derived from an EMBL/GenBank/DDBJ whole genome shotgun (WGS) entry which is preliminary data.</text>
</comment>
<sequence>MKGLWCFSVAAGLLLSSVNAVNPTVDLGYSKYKGKEYSNGVTQWLGVRYAAPPLGDLRFRPPQDPVQNDTVQDASTWGFICIATGSASSTIGTTQSEDCLFVNVFAPSSASKSSKLPVFVFIQGGGFNSNSNAYVNGSGLIVAADMDMVVVTMNYRVGPYGFLEDGDQITPNIGLHDQRKALKWVQQHISTFGGDPGHVMMGGASAGAASVAHHLSAYGGKDEGLFHAVAAESVSFANMLRVEESVYWYENLAIRLGCTGTKALACLRSKSALEIQAANYNIPHPRAPAAPLYMWTPVVDGDLVPDFTYRLFEEGKFIKVPAIMGDDTNGGTVFAPKDTSTLAQSDVFLKTQFSFLTLKQLGAINELYPNKNDTCPSTGCYWRQVSDAYGDMRYMCPGIYISNSLTQYGVPDSWNYLYNVEDPDQVKQGLGVPHTVEVNAIFGPSYTGGDPPTSYTDGGVNEKVTSVVQGYWASFIRSHNPNTHRDSDSVKWETWTEKRKRRIVFETGGTTKMEGLSKDLQKKCAYFASIGVSVRQ</sequence>
<evidence type="ECO:0000313" key="3">
    <source>
        <dbReference type="EMBL" id="KAH7159728.1"/>
    </source>
</evidence>
<feature type="chain" id="PRO_5040496248" evidence="1">
    <location>
        <begin position="21"/>
        <end position="536"/>
    </location>
</feature>
<dbReference type="GO" id="GO:0016787">
    <property type="term" value="F:hydrolase activity"/>
    <property type="evidence" value="ECO:0007669"/>
    <property type="project" value="UniProtKB-KW"/>
</dbReference>
<dbReference type="EMBL" id="JAGMUU010000002">
    <property type="protein sequence ID" value="KAH7159728.1"/>
    <property type="molecule type" value="Genomic_DNA"/>
</dbReference>
<dbReference type="PROSITE" id="PS00941">
    <property type="entry name" value="CARBOXYLESTERASE_B_2"/>
    <property type="match status" value="1"/>
</dbReference>
<dbReference type="AlphaFoldDB" id="A0A9P9JBZ3"/>
<feature type="domain" description="Carboxylesterase type B" evidence="2">
    <location>
        <begin position="24"/>
        <end position="510"/>
    </location>
</feature>
<reference evidence="3" key="1">
    <citation type="journal article" date="2021" name="Nat. Commun.">
        <title>Genetic determinants of endophytism in the Arabidopsis root mycobiome.</title>
        <authorList>
            <person name="Mesny F."/>
            <person name="Miyauchi S."/>
            <person name="Thiergart T."/>
            <person name="Pickel B."/>
            <person name="Atanasova L."/>
            <person name="Karlsson M."/>
            <person name="Huettel B."/>
            <person name="Barry K.W."/>
            <person name="Haridas S."/>
            <person name="Chen C."/>
            <person name="Bauer D."/>
            <person name="Andreopoulos W."/>
            <person name="Pangilinan J."/>
            <person name="LaButti K."/>
            <person name="Riley R."/>
            <person name="Lipzen A."/>
            <person name="Clum A."/>
            <person name="Drula E."/>
            <person name="Henrissat B."/>
            <person name="Kohler A."/>
            <person name="Grigoriev I.V."/>
            <person name="Martin F.M."/>
            <person name="Hacquard S."/>
        </authorList>
    </citation>
    <scope>NUCLEOTIDE SEQUENCE</scope>
    <source>
        <strain evidence="3">MPI-CAGE-AT-0021</strain>
    </source>
</reference>
<dbReference type="PANTHER" id="PTHR11559">
    <property type="entry name" value="CARBOXYLESTERASE"/>
    <property type="match status" value="1"/>
</dbReference>
<evidence type="ECO:0000259" key="2">
    <source>
        <dbReference type="Pfam" id="PF00135"/>
    </source>
</evidence>
<protein>
    <submittedName>
        <fullName evidence="3">Alpha/Beta hydrolase protein</fullName>
    </submittedName>
</protein>
<dbReference type="InterPro" id="IPR002018">
    <property type="entry name" value="CarbesteraseB"/>
</dbReference>
<dbReference type="InterPro" id="IPR029058">
    <property type="entry name" value="AB_hydrolase_fold"/>
</dbReference>